<dbReference type="Gene3D" id="2.70.170.10">
    <property type="entry name" value="Neurotransmitter-gated ion-channel ligand-binding domain"/>
    <property type="match status" value="1"/>
</dbReference>
<dbReference type="GO" id="GO:0005230">
    <property type="term" value="F:extracellular ligand-gated monoatomic ion channel activity"/>
    <property type="evidence" value="ECO:0007669"/>
    <property type="project" value="InterPro"/>
</dbReference>
<dbReference type="SUPFAM" id="SSF63712">
    <property type="entry name" value="Nicotinic receptor ligand binding domain-like"/>
    <property type="match status" value="1"/>
</dbReference>
<keyword evidence="1" id="KW-0472">Membrane</keyword>
<dbReference type="OMA" id="WVNINAD"/>
<proteinExistence type="predicted"/>
<dbReference type="STRING" id="283909.R7TBN9"/>
<evidence type="ECO:0000313" key="5">
    <source>
        <dbReference type="Proteomes" id="UP000014760"/>
    </source>
</evidence>
<dbReference type="GO" id="GO:0004888">
    <property type="term" value="F:transmembrane signaling receptor activity"/>
    <property type="evidence" value="ECO:0007669"/>
    <property type="project" value="InterPro"/>
</dbReference>
<evidence type="ECO:0000259" key="2">
    <source>
        <dbReference type="Pfam" id="PF02931"/>
    </source>
</evidence>
<keyword evidence="1" id="KW-1133">Transmembrane helix</keyword>
<keyword evidence="5" id="KW-1185">Reference proteome</keyword>
<dbReference type="EMBL" id="AMQN01014086">
    <property type="status" value="NOT_ANNOTATED_CDS"/>
    <property type="molecule type" value="Genomic_DNA"/>
</dbReference>
<feature type="non-terminal residue" evidence="3">
    <location>
        <position position="257"/>
    </location>
</feature>
<feature type="domain" description="Neurotransmitter-gated ion-channel ligand-binding" evidence="2">
    <location>
        <begin position="3"/>
        <end position="218"/>
    </location>
</feature>
<dbReference type="OrthoDB" id="5975154at2759"/>
<sequence length="257" mass="29692">HEARLLMKLRNGYDARGTDVRPLLNSSELLTVEFGMRLITMNLNEATQTMTVSVYLRMKWIDQYLMWDPAEYDGLKYISMDPENVWFPRIENVNKEEEKAFKTTTGVSVKYNGKMFWTPHQQYTVGCLIDAREYPFDHHTCTMWFQQLTEKSEYLELLPYSKSPLDLSTSLKSFAKARSWTILENTTTLVPAPSALNVTLVYANRPAIKFGLTVRRRPSFKDYLILAPCILFPFIAAIVFTFPPEGPARMSISLSFI</sequence>
<gene>
    <name evidence="3" type="ORF">CAPTEDRAFT_26012</name>
</gene>
<dbReference type="InterPro" id="IPR036734">
    <property type="entry name" value="Neur_chan_lig-bd_sf"/>
</dbReference>
<reference evidence="5" key="1">
    <citation type="submission" date="2012-12" db="EMBL/GenBank/DDBJ databases">
        <authorList>
            <person name="Hellsten U."/>
            <person name="Grimwood J."/>
            <person name="Chapman J.A."/>
            <person name="Shapiro H."/>
            <person name="Aerts A."/>
            <person name="Otillar R.P."/>
            <person name="Terry A.Y."/>
            <person name="Boore J.L."/>
            <person name="Simakov O."/>
            <person name="Marletaz F."/>
            <person name="Cho S.-J."/>
            <person name="Edsinger-Gonzales E."/>
            <person name="Havlak P."/>
            <person name="Kuo D.-H."/>
            <person name="Larsson T."/>
            <person name="Lv J."/>
            <person name="Arendt D."/>
            <person name="Savage R."/>
            <person name="Osoegawa K."/>
            <person name="de Jong P."/>
            <person name="Lindberg D.R."/>
            <person name="Seaver E.C."/>
            <person name="Weisblat D.A."/>
            <person name="Putnam N.H."/>
            <person name="Grigoriev I.V."/>
            <person name="Rokhsar D.S."/>
        </authorList>
    </citation>
    <scope>NUCLEOTIDE SEQUENCE</scope>
    <source>
        <strain evidence="5">I ESC-2004</strain>
    </source>
</reference>
<dbReference type="GO" id="GO:0016020">
    <property type="term" value="C:membrane"/>
    <property type="evidence" value="ECO:0007669"/>
    <property type="project" value="InterPro"/>
</dbReference>
<dbReference type="PRINTS" id="PR00252">
    <property type="entry name" value="NRIONCHANNEL"/>
</dbReference>
<keyword evidence="1" id="KW-0812">Transmembrane</keyword>
<dbReference type="EnsemblMetazoa" id="CapteT26012">
    <property type="protein sequence ID" value="CapteP26012"/>
    <property type="gene ID" value="CapteG26012"/>
</dbReference>
<accession>R7TBN9</accession>
<dbReference type="AlphaFoldDB" id="R7TBN9"/>
<reference evidence="4" key="3">
    <citation type="submission" date="2015-06" db="UniProtKB">
        <authorList>
            <consortium name="EnsemblMetazoa"/>
        </authorList>
    </citation>
    <scope>IDENTIFICATION</scope>
</reference>
<evidence type="ECO:0000313" key="3">
    <source>
        <dbReference type="EMBL" id="ELT90892.1"/>
    </source>
</evidence>
<reference evidence="3 5" key="2">
    <citation type="journal article" date="2013" name="Nature">
        <title>Insights into bilaterian evolution from three spiralian genomes.</title>
        <authorList>
            <person name="Simakov O."/>
            <person name="Marletaz F."/>
            <person name="Cho S.J."/>
            <person name="Edsinger-Gonzales E."/>
            <person name="Havlak P."/>
            <person name="Hellsten U."/>
            <person name="Kuo D.H."/>
            <person name="Larsson T."/>
            <person name="Lv J."/>
            <person name="Arendt D."/>
            <person name="Savage R."/>
            <person name="Osoegawa K."/>
            <person name="de Jong P."/>
            <person name="Grimwood J."/>
            <person name="Chapman J.A."/>
            <person name="Shapiro H."/>
            <person name="Aerts A."/>
            <person name="Otillar R.P."/>
            <person name="Terry A.Y."/>
            <person name="Boore J.L."/>
            <person name="Grigoriev I.V."/>
            <person name="Lindberg D.R."/>
            <person name="Seaver E.C."/>
            <person name="Weisblat D.A."/>
            <person name="Putnam N.H."/>
            <person name="Rokhsar D.S."/>
        </authorList>
    </citation>
    <scope>NUCLEOTIDE SEQUENCE</scope>
    <source>
        <strain evidence="3 5">I ESC-2004</strain>
    </source>
</reference>
<feature type="transmembrane region" description="Helical" evidence="1">
    <location>
        <begin position="223"/>
        <end position="242"/>
    </location>
</feature>
<name>R7TBN9_CAPTE</name>
<dbReference type="PANTHER" id="PTHR18945">
    <property type="entry name" value="NEUROTRANSMITTER GATED ION CHANNEL"/>
    <property type="match status" value="1"/>
</dbReference>
<dbReference type="InterPro" id="IPR006201">
    <property type="entry name" value="Neur_channel"/>
</dbReference>
<evidence type="ECO:0000256" key="1">
    <source>
        <dbReference type="SAM" id="Phobius"/>
    </source>
</evidence>
<protein>
    <recommendedName>
        <fullName evidence="2">Neurotransmitter-gated ion-channel ligand-binding domain-containing protein</fullName>
    </recommendedName>
</protein>
<dbReference type="Proteomes" id="UP000014760">
    <property type="component" value="Unassembled WGS sequence"/>
</dbReference>
<dbReference type="InterPro" id="IPR006202">
    <property type="entry name" value="Neur_chan_lig-bd"/>
</dbReference>
<dbReference type="Pfam" id="PF02931">
    <property type="entry name" value="Neur_chan_LBD"/>
    <property type="match status" value="1"/>
</dbReference>
<dbReference type="EMBL" id="KB310730">
    <property type="protein sequence ID" value="ELT90892.1"/>
    <property type="molecule type" value="Genomic_DNA"/>
</dbReference>
<feature type="non-terminal residue" evidence="3">
    <location>
        <position position="1"/>
    </location>
</feature>
<evidence type="ECO:0000313" key="4">
    <source>
        <dbReference type="EnsemblMetazoa" id="CapteP26012"/>
    </source>
</evidence>
<organism evidence="3">
    <name type="scientific">Capitella teleta</name>
    <name type="common">Polychaete worm</name>
    <dbReference type="NCBI Taxonomy" id="283909"/>
    <lineage>
        <taxon>Eukaryota</taxon>
        <taxon>Metazoa</taxon>
        <taxon>Spiralia</taxon>
        <taxon>Lophotrochozoa</taxon>
        <taxon>Annelida</taxon>
        <taxon>Polychaeta</taxon>
        <taxon>Sedentaria</taxon>
        <taxon>Scolecida</taxon>
        <taxon>Capitellidae</taxon>
        <taxon>Capitella</taxon>
    </lineage>
</organism>
<dbReference type="HOGENOM" id="CLU_018074_2_2_1"/>